<dbReference type="EMBL" id="FO818640">
    <property type="protein sequence ID" value="CDM98510.1"/>
    <property type="molecule type" value="Genomic_DNA"/>
</dbReference>
<organism evidence="3 4">
    <name type="scientific">Limnospira indica PCC 8005</name>
    <dbReference type="NCBI Taxonomy" id="376219"/>
    <lineage>
        <taxon>Bacteria</taxon>
        <taxon>Bacillati</taxon>
        <taxon>Cyanobacteriota</taxon>
        <taxon>Cyanophyceae</taxon>
        <taxon>Oscillatoriophycideae</taxon>
        <taxon>Oscillatoriales</taxon>
        <taxon>Sirenicapillariaceae</taxon>
        <taxon>Limnospira</taxon>
    </lineage>
</organism>
<keyword evidence="2" id="KW-0472">Membrane</keyword>
<name>A0A9P1KM57_9CYAN</name>
<gene>
    <name evidence="3" type="ORF">ARTHRO_61111</name>
</gene>
<keyword evidence="2" id="KW-0812">Transmembrane</keyword>
<dbReference type="Proteomes" id="UP000032946">
    <property type="component" value="Chromosome"/>
</dbReference>
<evidence type="ECO:0000313" key="4">
    <source>
        <dbReference type="Proteomes" id="UP000032946"/>
    </source>
</evidence>
<keyword evidence="4" id="KW-1185">Reference proteome</keyword>
<evidence type="ECO:0000256" key="2">
    <source>
        <dbReference type="SAM" id="Phobius"/>
    </source>
</evidence>
<keyword evidence="2" id="KW-1133">Transmembrane helix</keyword>
<protein>
    <recommendedName>
        <fullName evidence="5">Ferredoxin-thioredoxin reductase catalytic chain</fullName>
    </recommendedName>
</protein>
<sequence length="267" mass="28192">MYSHKDNSPETPENEPLIPQQNVNNSTTTSELPPVVKTGSIVALIAVVMMAVVGSLMVSPDQATTTGSQSEEETVATEEATMEVVTTPAASVVEETAETTTTETTETPDAIASEPQTPETTEDLTAATPETTPETTEVSESPETEAAMTPDPTPTAEMTTGNEVAAVPETVNIEELNNIIYDKIDRAWTVKGTPVPTAVSYMVTVTPTGAIAEFEPKSSEASENVDNTPLPTLVESDAMAAETAGKTVVFEVVFTDRGVLEVRPSQQ</sequence>
<feature type="compositionally biased region" description="Low complexity" evidence="1">
    <location>
        <begin position="117"/>
        <end position="147"/>
    </location>
</feature>
<evidence type="ECO:0000256" key="1">
    <source>
        <dbReference type="SAM" id="MobiDB-lite"/>
    </source>
</evidence>
<feature type="region of interest" description="Disordered" evidence="1">
    <location>
        <begin position="1"/>
        <end position="33"/>
    </location>
</feature>
<reference evidence="3 4" key="1">
    <citation type="submission" date="2014-02" db="EMBL/GenBank/DDBJ databases">
        <authorList>
            <person name="Genoscope - CEA"/>
        </authorList>
    </citation>
    <scope>NUCLEOTIDE SEQUENCE [LARGE SCALE GENOMIC DNA]</scope>
    <source>
        <strain evidence="3 4">PCC 8005</strain>
    </source>
</reference>
<accession>A0A9P1KM57</accession>
<feature type="region of interest" description="Disordered" evidence="1">
    <location>
        <begin position="60"/>
        <end position="158"/>
    </location>
</feature>
<evidence type="ECO:0008006" key="5">
    <source>
        <dbReference type="Google" id="ProtNLM"/>
    </source>
</evidence>
<evidence type="ECO:0000313" key="3">
    <source>
        <dbReference type="EMBL" id="CDM98510.1"/>
    </source>
</evidence>
<proteinExistence type="predicted"/>
<feature type="compositionally biased region" description="Polar residues" evidence="1">
    <location>
        <begin position="19"/>
        <end position="31"/>
    </location>
</feature>
<dbReference type="AlphaFoldDB" id="A0A9P1KM57"/>
<feature type="compositionally biased region" description="Low complexity" evidence="1">
    <location>
        <begin position="77"/>
        <end position="107"/>
    </location>
</feature>
<dbReference type="RefSeq" id="WP_006622476.1">
    <property type="nucleotide sequence ID" value="NZ_FO818640.1"/>
</dbReference>
<feature type="transmembrane region" description="Helical" evidence="2">
    <location>
        <begin position="39"/>
        <end position="58"/>
    </location>
</feature>